<organism evidence="1 2">
    <name type="scientific">Eubacterium ventriosum</name>
    <dbReference type="NCBI Taxonomy" id="39496"/>
    <lineage>
        <taxon>Bacteria</taxon>
        <taxon>Bacillati</taxon>
        <taxon>Bacillota</taxon>
        <taxon>Clostridia</taxon>
        <taxon>Eubacteriales</taxon>
        <taxon>Eubacteriaceae</taxon>
        <taxon>Eubacterium</taxon>
    </lineage>
</organism>
<evidence type="ECO:0000313" key="1">
    <source>
        <dbReference type="EMBL" id="RHA81449.1"/>
    </source>
</evidence>
<accession>A0A413T9F3</accession>
<reference evidence="1 2" key="1">
    <citation type="submission" date="2018-08" db="EMBL/GenBank/DDBJ databases">
        <title>A genome reference for cultivated species of the human gut microbiota.</title>
        <authorList>
            <person name="Zou Y."/>
            <person name="Xue W."/>
            <person name="Luo G."/>
        </authorList>
    </citation>
    <scope>NUCLEOTIDE SEQUENCE [LARGE SCALE GENOMIC DNA]</scope>
    <source>
        <strain evidence="1 2">AM42-30</strain>
    </source>
</reference>
<comment type="caution">
    <text evidence="1">The sequence shown here is derived from an EMBL/GenBank/DDBJ whole genome shotgun (WGS) entry which is preliminary data.</text>
</comment>
<gene>
    <name evidence="1" type="ORF">DW918_03220</name>
</gene>
<evidence type="ECO:0000313" key="2">
    <source>
        <dbReference type="Proteomes" id="UP000285740"/>
    </source>
</evidence>
<dbReference type="AlphaFoldDB" id="A0A413T9F3"/>
<dbReference type="Proteomes" id="UP000285740">
    <property type="component" value="Unassembled WGS sequence"/>
</dbReference>
<dbReference type="RefSeq" id="WP_147348486.1">
    <property type="nucleotide sequence ID" value="NZ_QSFV01000005.1"/>
</dbReference>
<sequence>MRSKKYISHHGFSVSAKFHSGTSKGKKIVSVIDGGRPCHLILHGHYMYEDHSVLAVGYQQYIYEHWYGDTYQTYIRIADGWTSKASRFVWGGCKGSWNYVYVELK</sequence>
<protein>
    <recommendedName>
        <fullName evidence="3">Peptidase C39-like domain-containing protein</fullName>
    </recommendedName>
</protein>
<dbReference type="EMBL" id="QSFV01000005">
    <property type="protein sequence ID" value="RHA81449.1"/>
    <property type="molecule type" value="Genomic_DNA"/>
</dbReference>
<evidence type="ECO:0008006" key="3">
    <source>
        <dbReference type="Google" id="ProtNLM"/>
    </source>
</evidence>
<name>A0A413T9F3_9FIRM</name>
<proteinExistence type="predicted"/>